<reference evidence="3" key="1">
    <citation type="journal article" date="2019" name="Philos. Trans. R. Soc. Lond., B, Biol. Sci.">
        <title>Targeted metagenomic recovery of four divergent viruses reveals shared and distinctive characteristics of giant viruses of marine eukaryotes.</title>
        <authorList>
            <person name="Needham D.M."/>
            <person name="Poirier C."/>
            <person name="Hehenberger E."/>
            <person name="Jimenez V."/>
            <person name="Swalwell J.E."/>
            <person name="Santoro A.E."/>
            <person name="Worden A.Z."/>
        </authorList>
    </citation>
    <scope>NUCLEOTIDE SEQUENCE</scope>
    <source>
        <strain evidence="3">OPacV-662</strain>
    </source>
</reference>
<dbReference type="InterPro" id="IPR001841">
    <property type="entry name" value="Znf_RING"/>
</dbReference>
<keyword evidence="1" id="KW-0479">Metal-binding</keyword>
<protein>
    <recommendedName>
        <fullName evidence="2">RING-type domain-containing protein</fullName>
    </recommendedName>
</protein>
<accession>A0A5J6VJ49</accession>
<dbReference type="PROSITE" id="PS50089">
    <property type="entry name" value="ZF_RING_2"/>
    <property type="match status" value="1"/>
</dbReference>
<dbReference type="EMBL" id="MN448277">
    <property type="protein sequence ID" value="QFG74092.1"/>
    <property type="molecule type" value="Genomic_DNA"/>
</dbReference>
<evidence type="ECO:0000259" key="2">
    <source>
        <dbReference type="PROSITE" id="PS50089"/>
    </source>
</evidence>
<organism evidence="3">
    <name type="scientific">Megaviridae environmental sample</name>
    <dbReference type="NCBI Taxonomy" id="1737588"/>
    <lineage>
        <taxon>Viruses</taxon>
        <taxon>Varidnaviria</taxon>
        <taxon>Bamfordvirae</taxon>
        <taxon>Nucleocytoviricota</taxon>
        <taxon>Megaviricetes</taxon>
        <taxon>Imitervirales</taxon>
        <taxon>Mimiviridae</taxon>
        <taxon>environmental samples</taxon>
    </lineage>
</organism>
<dbReference type="SMART" id="SM00184">
    <property type="entry name" value="RING"/>
    <property type="match status" value="1"/>
</dbReference>
<dbReference type="Pfam" id="PF13920">
    <property type="entry name" value="zf-C3HC4_3"/>
    <property type="match status" value="1"/>
</dbReference>
<keyword evidence="1" id="KW-0863">Zinc-finger</keyword>
<keyword evidence="1" id="KW-0862">Zinc</keyword>
<dbReference type="Gene3D" id="3.30.40.10">
    <property type="entry name" value="Zinc/RING finger domain, C3HC4 (zinc finger)"/>
    <property type="match status" value="1"/>
</dbReference>
<dbReference type="InterPro" id="IPR013083">
    <property type="entry name" value="Znf_RING/FYVE/PHD"/>
</dbReference>
<name>A0A5J6VJ49_9VIRU</name>
<evidence type="ECO:0000256" key="1">
    <source>
        <dbReference type="PROSITE-ProRule" id="PRU00175"/>
    </source>
</evidence>
<feature type="domain" description="RING-type" evidence="2">
    <location>
        <begin position="45"/>
        <end position="84"/>
    </location>
</feature>
<proteinExistence type="predicted"/>
<dbReference type="SUPFAM" id="SSF57850">
    <property type="entry name" value="RING/U-box"/>
    <property type="match status" value="1"/>
</dbReference>
<evidence type="ECO:0000313" key="3">
    <source>
        <dbReference type="EMBL" id="QFG74092.1"/>
    </source>
</evidence>
<dbReference type="GO" id="GO:0008270">
    <property type="term" value="F:zinc ion binding"/>
    <property type="evidence" value="ECO:0007669"/>
    <property type="project" value="UniProtKB-KW"/>
</dbReference>
<sequence length="92" mass="10700">MDFITSVLHLFVSESTNLPHCDNCQRLKLACNCIHYTLISTSDTCCICRETQTQFCKLQCNHMVCKDCFSKFRQHKVSKCPLCRQKLKVNHV</sequence>